<feature type="region of interest" description="Disordered" evidence="1">
    <location>
        <begin position="1"/>
        <end position="20"/>
    </location>
</feature>
<sequence length="190" mass="20752">MTDKNKAANGSPINQNEKHQQFTHISPETAKALLPTQNERVLLALLSLGQLTCQQAEKPPINARHLNSVISELANRHHLNVVREKTDATGYGGVSCQLTSYSLPQAELEPGLRLLNNWRTKRKAAPLQLSDIEHEPISSLLNVKAAFYVRSMTKGHRTIAGPFTTASAAKAAAMASNGVVYFEQWLSDGA</sequence>
<protein>
    <recommendedName>
        <fullName evidence="4">Transcriptional regulator</fullName>
    </recommendedName>
</protein>
<dbReference type="Proteomes" id="UP001595962">
    <property type="component" value="Unassembled WGS sequence"/>
</dbReference>
<evidence type="ECO:0000313" key="2">
    <source>
        <dbReference type="EMBL" id="MFC4655726.1"/>
    </source>
</evidence>
<comment type="caution">
    <text evidence="2">The sequence shown here is derived from an EMBL/GenBank/DDBJ whole genome shotgun (WGS) entry which is preliminary data.</text>
</comment>
<proteinExistence type="predicted"/>
<accession>A0ABV9JNC4</accession>
<evidence type="ECO:0000313" key="3">
    <source>
        <dbReference type="Proteomes" id="UP001595962"/>
    </source>
</evidence>
<evidence type="ECO:0008006" key="4">
    <source>
        <dbReference type="Google" id="ProtNLM"/>
    </source>
</evidence>
<gene>
    <name evidence="2" type="ORF">ACFO3I_11975</name>
</gene>
<reference evidence="3" key="1">
    <citation type="journal article" date="2019" name="Int. J. Syst. Evol. Microbiol.">
        <title>The Global Catalogue of Microorganisms (GCM) 10K type strain sequencing project: providing services to taxonomists for standard genome sequencing and annotation.</title>
        <authorList>
            <consortium name="The Broad Institute Genomics Platform"/>
            <consortium name="The Broad Institute Genome Sequencing Center for Infectious Disease"/>
            <person name="Wu L."/>
            <person name="Ma J."/>
        </authorList>
    </citation>
    <scope>NUCLEOTIDE SEQUENCE [LARGE SCALE GENOMIC DNA]</scope>
    <source>
        <strain evidence="3">DT28</strain>
    </source>
</reference>
<dbReference type="RefSeq" id="WP_377334214.1">
    <property type="nucleotide sequence ID" value="NZ_JBHSGB010000010.1"/>
</dbReference>
<keyword evidence="3" id="KW-1185">Reference proteome</keyword>
<dbReference type="EMBL" id="JBHSGB010000010">
    <property type="protein sequence ID" value="MFC4655726.1"/>
    <property type="molecule type" value="Genomic_DNA"/>
</dbReference>
<evidence type="ECO:0000256" key="1">
    <source>
        <dbReference type="SAM" id="MobiDB-lite"/>
    </source>
</evidence>
<organism evidence="2 3">
    <name type="scientific">Rheinheimera marina</name>
    <dbReference type="NCBI Taxonomy" id="1774958"/>
    <lineage>
        <taxon>Bacteria</taxon>
        <taxon>Pseudomonadati</taxon>
        <taxon>Pseudomonadota</taxon>
        <taxon>Gammaproteobacteria</taxon>
        <taxon>Chromatiales</taxon>
        <taxon>Chromatiaceae</taxon>
        <taxon>Rheinheimera</taxon>
    </lineage>
</organism>
<name>A0ABV9JNC4_9GAMM</name>